<comment type="similarity">
    <text evidence="1">Belongs to the CSN12 family.</text>
</comment>
<dbReference type="InterPro" id="IPR036388">
    <property type="entry name" value="WH-like_DNA-bd_sf"/>
</dbReference>
<evidence type="ECO:0000313" key="5">
    <source>
        <dbReference type="Proteomes" id="UP000800097"/>
    </source>
</evidence>
<dbReference type="InterPro" id="IPR045114">
    <property type="entry name" value="Csn12-like"/>
</dbReference>
<dbReference type="PANTHER" id="PTHR12732:SF0">
    <property type="entry name" value="PCI DOMAIN-CONTAINING PROTEIN 2"/>
    <property type="match status" value="1"/>
</dbReference>
<dbReference type="AlphaFoldDB" id="A0A6A6JSA9"/>
<dbReference type="PROSITE" id="PS50250">
    <property type="entry name" value="PCI"/>
    <property type="match status" value="1"/>
</dbReference>
<gene>
    <name evidence="4" type="ORF">EI97DRAFT_431932</name>
</gene>
<reference evidence="4" key="1">
    <citation type="journal article" date="2020" name="Stud. Mycol.">
        <title>101 Dothideomycetes genomes: a test case for predicting lifestyles and emergence of pathogens.</title>
        <authorList>
            <person name="Haridas S."/>
            <person name="Albert R."/>
            <person name="Binder M."/>
            <person name="Bloem J."/>
            <person name="Labutti K."/>
            <person name="Salamov A."/>
            <person name="Andreopoulos B."/>
            <person name="Baker S."/>
            <person name="Barry K."/>
            <person name="Bills G."/>
            <person name="Bluhm B."/>
            <person name="Cannon C."/>
            <person name="Castanera R."/>
            <person name="Culley D."/>
            <person name="Daum C."/>
            <person name="Ezra D."/>
            <person name="Gonzalez J."/>
            <person name="Henrissat B."/>
            <person name="Kuo A."/>
            <person name="Liang C."/>
            <person name="Lipzen A."/>
            <person name="Lutzoni F."/>
            <person name="Magnuson J."/>
            <person name="Mondo S."/>
            <person name="Nolan M."/>
            <person name="Ohm R."/>
            <person name="Pangilinan J."/>
            <person name="Park H.-J."/>
            <person name="Ramirez L."/>
            <person name="Alfaro M."/>
            <person name="Sun H."/>
            <person name="Tritt A."/>
            <person name="Yoshinaga Y."/>
            <person name="Zwiers L.-H."/>
            <person name="Turgeon B."/>
            <person name="Goodwin S."/>
            <person name="Spatafora J."/>
            <person name="Crous P."/>
            <person name="Grigoriev I."/>
        </authorList>
    </citation>
    <scope>NUCLEOTIDE SEQUENCE</scope>
    <source>
        <strain evidence="4">CBS 379.55</strain>
    </source>
</reference>
<dbReference type="GO" id="GO:0003690">
    <property type="term" value="F:double-stranded DNA binding"/>
    <property type="evidence" value="ECO:0007669"/>
    <property type="project" value="InterPro"/>
</dbReference>
<sequence>MQRALEPFRIAHANGDAYTIAALLSPVAPRDDPARLYDFHRASNEHQVEPEIRSALKYTNKAKKAELTKYDELAAWTDIFVKYWRAVGAILRAEEASNQGRLGDRHCIDVYDAWKELVNAFMKHLQDGAMPPWALIAMYFTANHLRKLAIKADEQISKTKGATTSNSVFQDDIVSSNVPRSEKLEDTARVYNRMFALCSGDRNPDLNSSRKWGTYYVANLQFKTYFKLKNVSLSKNIVRSVEAQSDLPPFQQFPASHRVTYNYYVGVLAFLQENYERAEKCLTQAWDLCLPDSTKNQELILTYLIPCRLITTHNIPTQALLSSYPRLKRIFGPLVACIKTGDLAGFDRALVDAEDEFVKRRIYLTLERGRDVAVRNLLRKVFLAAGFEELKEGQTEADRVRRSRIPLSHFAAALRMRTGGQANGQVIEDEEVECILANQIYKGFIKGYISREHSMVVLNKKGAFPGTGV</sequence>
<dbReference type="GeneID" id="54551226"/>
<dbReference type="GO" id="GO:0003723">
    <property type="term" value="F:RNA binding"/>
    <property type="evidence" value="ECO:0007669"/>
    <property type="project" value="InterPro"/>
</dbReference>
<keyword evidence="5" id="KW-1185">Reference proteome</keyword>
<feature type="domain" description="PCI" evidence="3">
    <location>
        <begin position="259"/>
        <end position="463"/>
    </location>
</feature>
<evidence type="ECO:0000259" key="3">
    <source>
        <dbReference type="PROSITE" id="PS50250"/>
    </source>
</evidence>
<evidence type="ECO:0000256" key="1">
    <source>
        <dbReference type="ARBA" id="ARBA00025771"/>
    </source>
</evidence>
<evidence type="ECO:0000256" key="2">
    <source>
        <dbReference type="ARBA" id="ARBA00073854"/>
    </source>
</evidence>
<dbReference type="OrthoDB" id="10252687at2759"/>
<protein>
    <recommendedName>
        <fullName evidence="2">Protein CSN12 homolog</fullName>
    </recommendedName>
</protein>
<dbReference type="SMART" id="SM00753">
    <property type="entry name" value="PAM"/>
    <property type="match status" value="1"/>
</dbReference>
<dbReference type="Pfam" id="PF01399">
    <property type="entry name" value="PCI"/>
    <property type="match status" value="1"/>
</dbReference>
<accession>A0A6A6JSA9</accession>
<dbReference type="Gene3D" id="1.10.10.10">
    <property type="entry name" value="Winged helix-like DNA-binding domain superfamily/Winged helix DNA-binding domain"/>
    <property type="match status" value="1"/>
</dbReference>
<dbReference type="InterPro" id="IPR000717">
    <property type="entry name" value="PCI_dom"/>
</dbReference>
<dbReference type="PANTHER" id="PTHR12732">
    <property type="entry name" value="UNCHARACTERIZED PROTEASOME COMPONENT REGION PCI-CONTAINING"/>
    <property type="match status" value="1"/>
</dbReference>
<organism evidence="4 5">
    <name type="scientific">Westerdykella ornata</name>
    <dbReference type="NCBI Taxonomy" id="318751"/>
    <lineage>
        <taxon>Eukaryota</taxon>
        <taxon>Fungi</taxon>
        <taxon>Dikarya</taxon>
        <taxon>Ascomycota</taxon>
        <taxon>Pezizomycotina</taxon>
        <taxon>Dothideomycetes</taxon>
        <taxon>Pleosporomycetidae</taxon>
        <taxon>Pleosporales</taxon>
        <taxon>Sporormiaceae</taxon>
        <taxon>Westerdykella</taxon>
    </lineage>
</organism>
<dbReference type="FunFam" id="1.10.10.10:FF:000366">
    <property type="entry name" value="COP9 signalosome complex subunit"/>
    <property type="match status" value="1"/>
</dbReference>
<dbReference type="RefSeq" id="XP_033655398.1">
    <property type="nucleotide sequence ID" value="XM_033798051.1"/>
</dbReference>
<name>A0A6A6JSA9_WESOR</name>
<dbReference type="EMBL" id="ML986489">
    <property type="protein sequence ID" value="KAF2277859.1"/>
    <property type="molecule type" value="Genomic_DNA"/>
</dbReference>
<dbReference type="Proteomes" id="UP000800097">
    <property type="component" value="Unassembled WGS sequence"/>
</dbReference>
<evidence type="ECO:0000313" key="4">
    <source>
        <dbReference type="EMBL" id="KAF2277859.1"/>
    </source>
</evidence>
<proteinExistence type="inferred from homology"/>